<keyword evidence="2" id="KW-0732">Signal</keyword>
<keyword evidence="4" id="KW-1185">Reference proteome</keyword>
<proteinExistence type="predicted"/>
<gene>
    <name evidence="3" type="ORF">AY555_02015</name>
</gene>
<evidence type="ECO:0008006" key="5">
    <source>
        <dbReference type="Google" id="ProtNLM"/>
    </source>
</evidence>
<feature type="chain" id="PRO_5007507893" description="PepSY domain-containing protein" evidence="2">
    <location>
        <begin position="25"/>
        <end position="183"/>
    </location>
</feature>
<evidence type="ECO:0000313" key="4">
    <source>
        <dbReference type="Proteomes" id="UP000076066"/>
    </source>
</evidence>
<reference evidence="3 4" key="1">
    <citation type="submission" date="2016-02" db="EMBL/GenBank/DDBJ databases">
        <title>Complete Genome of H5569, the type strain of the newly described species Haematospirillium jordaniae.</title>
        <authorList>
            <person name="Nicholson A.C."/>
            <person name="Humrighouse B.W."/>
            <person name="Loparov V."/>
            <person name="McQuiston J.R."/>
        </authorList>
    </citation>
    <scope>NUCLEOTIDE SEQUENCE [LARGE SCALE GENOMIC DNA]</scope>
    <source>
        <strain evidence="3 4">H5569</strain>
    </source>
</reference>
<dbReference type="AlphaFoldDB" id="A0A143DBR4"/>
<dbReference type="Proteomes" id="UP000076066">
    <property type="component" value="Chromosome"/>
</dbReference>
<evidence type="ECO:0000256" key="2">
    <source>
        <dbReference type="SAM" id="SignalP"/>
    </source>
</evidence>
<accession>A0A143DBR4</accession>
<dbReference type="KEGG" id="hjo:AY555_02015"/>
<evidence type="ECO:0000256" key="1">
    <source>
        <dbReference type="SAM" id="MobiDB-lite"/>
    </source>
</evidence>
<name>A0A143DBR4_9PROT</name>
<sequence>MYKTSKIIASALCVVLLAAPPAYSRSYSHEQARNALEAGEIASLRDVVTTCEADFSGRIVQADLSRDFRGWVYNLKMLTPNGSILKMRYDALTKELVSARGHDLVRWYRGEPAALAEVASPGSIRSRVREEPPTHPTTMGHIARAAPWYHKLLQWLEPDIDGPPPPSSLEPDLPLPPEDRTKR</sequence>
<feature type="compositionally biased region" description="Pro residues" evidence="1">
    <location>
        <begin position="161"/>
        <end position="176"/>
    </location>
</feature>
<dbReference type="EMBL" id="CP014525">
    <property type="protein sequence ID" value="AMW34152.1"/>
    <property type="molecule type" value="Genomic_DNA"/>
</dbReference>
<evidence type="ECO:0000313" key="3">
    <source>
        <dbReference type="EMBL" id="AMW34152.1"/>
    </source>
</evidence>
<protein>
    <recommendedName>
        <fullName evidence="5">PepSY domain-containing protein</fullName>
    </recommendedName>
</protein>
<dbReference type="STRING" id="1549855.AY555_02015"/>
<feature type="region of interest" description="Disordered" evidence="1">
    <location>
        <begin position="159"/>
        <end position="183"/>
    </location>
</feature>
<feature type="signal peptide" evidence="2">
    <location>
        <begin position="1"/>
        <end position="24"/>
    </location>
</feature>
<organism evidence="3 4">
    <name type="scientific">Haematospirillum jordaniae</name>
    <dbReference type="NCBI Taxonomy" id="1549855"/>
    <lineage>
        <taxon>Bacteria</taxon>
        <taxon>Pseudomonadati</taxon>
        <taxon>Pseudomonadota</taxon>
        <taxon>Alphaproteobacteria</taxon>
        <taxon>Rhodospirillales</taxon>
        <taxon>Novispirillaceae</taxon>
        <taxon>Haematospirillum</taxon>
    </lineage>
</organism>